<organism evidence="1 2">
    <name type="scientific">Aureimonas flava</name>
    <dbReference type="NCBI Taxonomy" id="2320271"/>
    <lineage>
        <taxon>Bacteria</taxon>
        <taxon>Pseudomonadati</taxon>
        <taxon>Pseudomonadota</taxon>
        <taxon>Alphaproteobacteria</taxon>
        <taxon>Hyphomicrobiales</taxon>
        <taxon>Aurantimonadaceae</taxon>
        <taxon>Aureimonas</taxon>
    </lineage>
</organism>
<dbReference type="RefSeq" id="WP_119541626.1">
    <property type="nucleotide sequence ID" value="NZ_QYRN01000015.1"/>
</dbReference>
<comment type="caution">
    <text evidence="1">The sequence shown here is derived from an EMBL/GenBank/DDBJ whole genome shotgun (WGS) entry which is preliminary data.</text>
</comment>
<dbReference type="Pfam" id="PF01042">
    <property type="entry name" value="Ribonuc_L-PSP"/>
    <property type="match status" value="1"/>
</dbReference>
<proteinExistence type="predicted"/>
<sequence>MTAITRLNPPTLTDFGAQGFSHISIAEPGRIAHISGQVAWTTEGGSVPDDLVEQIRVIGRNVRHTLEAIGATPHDVVAARFYVTDLTQERLGRLMGPLRDIFDGAQPSLTGIGVAALAGPGLQAELELTVRIPD</sequence>
<name>A0A3A1WMJ7_9HYPH</name>
<keyword evidence="2" id="KW-1185">Reference proteome</keyword>
<dbReference type="InterPro" id="IPR006175">
    <property type="entry name" value="YjgF/YER057c/UK114"/>
</dbReference>
<dbReference type="CDD" id="cd00448">
    <property type="entry name" value="YjgF_YER057c_UK114_family"/>
    <property type="match status" value="1"/>
</dbReference>
<dbReference type="AlphaFoldDB" id="A0A3A1WMJ7"/>
<dbReference type="Proteomes" id="UP000265750">
    <property type="component" value="Unassembled WGS sequence"/>
</dbReference>
<dbReference type="InterPro" id="IPR035959">
    <property type="entry name" value="RutC-like_sf"/>
</dbReference>
<reference evidence="2" key="1">
    <citation type="submission" date="2018-09" db="EMBL/GenBank/DDBJ databases">
        <authorList>
            <person name="Tuo L."/>
        </authorList>
    </citation>
    <scope>NUCLEOTIDE SEQUENCE [LARGE SCALE GENOMIC DNA]</scope>
    <source>
        <strain evidence="2">M2BS4Y-1</strain>
    </source>
</reference>
<evidence type="ECO:0000313" key="1">
    <source>
        <dbReference type="EMBL" id="RIX97435.1"/>
    </source>
</evidence>
<dbReference type="Gene3D" id="3.30.1330.40">
    <property type="entry name" value="RutC-like"/>
    <property type="match status" value="1"/>
</dbReference>
<gene>
    <name evidence="1" type="ORF">D3218_18850</name>
</gene>
<evidence type="ECO:0000313" key="2">
    <source>
        <dbReference type="Proteomes" id="UP000265750"/>
    </source>
</evidence>
<dbReference type="SUPFAM" id="SSF55298">
    <property type="entry name" value="YjgF-like"/>
    <property type="match status" value="1"/>
</dbReference>
<dbReference type="EMBL" id="QYRN01000015">
    <property type="protein sequence ID" value="RIX97435.1"/>
    <property type="molecule type" value="Genomic_DNA"/>
</dbReference>
<dbReference type="OrthoDB" id="9809792at2"/>
<protein>
    <submittedName>
        <fullName evidence="1">RidA family protein</fullName>
    </submittedName>
</protein>
<accession>A0A3A1WMJ7</accession>